<dbReference type="InterPro" id="IPR058922">
    <property type="entry name" value="WHD_DRP"/>
</dbReference>
<evidence type="ECO:0000256" key="1">
    <source>
        <dbReference type="ARBA" id="ARBA00022737"/>
    </source>
</evidence>
<feature type="non-terminal residue" evidence="5">
    <location>
        <position position="1"/>
    </location>
</feature>
<evidence type="ECO:0000313" key="5">
    <source>
        <dbReference type="EMBL" id="JAT61493.1"/>
    </source>
</evidence>
<dbReference type="Pfam" id="PF00931">
    <property type="entry name" value="NB-ARC"/>
    <property type="match status" value="1"/>
</dbReference>
<dbReference type="InterPro" id="IPR027417">
    <property type="entry name" value="P-loop_NTPase"/>
</dbReference>
<dbReference type="InterPro" id="IPR032675">
    <property type="entry name" value="LRR_dom_sf"/>
</dbReference>
<gene>
    <name evidence="5" type="primary">At3g14460_23</name>
    <name evidence="5" type="ORF">g.120806</name>
</gene>
<dbReference type="InterPro" id="IPR042197">
    <property type="entry name" value="Apaf_helical"/>
</dbReference>
<feature type="domain" description="Disease resistance protein winged helix" evidence="4">
    <location>
        <begin position="187"/>
        <end position="246"/>
    </location>
</feature>
<reference evidence="5" key="1">
    <citation type="submission" date="2015-07" db="EMBL/GenBank/DDBJ databases">
        <title>Transcriptome Assembly of Anthurium amnicola.</title>
        <authorList>
            <person name="Suzuki J."/>
        </authorList>
    </citation>
    <scope>NUCLEOTIDE SEQUENCE</scope>
</reference>
<dbReference type="AlphaFoldDB" id="A0A1D1Z3L4"/>
<dbReference type="Pfam" id="PF23559">
    <property type="entry name" value="WHD_DRP"/>
    <property type="match status" value="1"/>
</dbReference>
<evidence type="ECO:0000259" key="3">
    <source>
        <dbReference type="Pfam" id="PF00931"/>
    </source>
</evidence>
<dbReference type="Gene3D" id="3.80.10.10">
    <property type="entry name" value="Ribonuclease Inhibitor"/>
    <property type="match status" value="1"/>
</dbReference>
<dbReference type="SUPFAM" id="SSF52058">
    <property type="entry name" value="L domain-like"/>
    <property type="match status" value="1"/>
</dbReference>
<dbReference type="PANTHER" id="PTHR23155:SF1241">
    <property type="entry name" value="DISEASE RESISTANCE RPP13-LIKE PROTEIN 1-RELATED"/>
    <property type="match status" value="1"/>
</dbReference>
<name>A0A1D1Z3L4_9ARAE</name>
<accession>A0A1D1Z3L4</accession>
<keyword evidence="1" id="KW-0677">Repeat</keyword>
<evidence type="ECO:0000256" key="2">
    <source>
        <dbReference type="ARBA" id="ARBA00022821"/>
    </source>
</evidence>
<feature type="non-terminal residue" evidence="5">
    <location>
        <position position="380"/>
    </location>
</feature>
<dbReference type="Gene3D" id="3.40.50.300">
    <property type="entry name" value="P-loop containing nucleotide triphosphate hydrolases"/>
    <property type="match status" value="1"/>
</dbReference>
<evidence type="ECO:0000259" key="4">
    <source>
        <dbReference type="Pfam" id="PF23559"/>
    </source>
</evidence>
<protein>
    <submittedName>
        <fullName evidence="5">Putative disease resistance protein At3g14460</fullName>
    </submittedName>
</protein>
<dbReference type="Gene3D" id="1.10.8.430">
    <property type="entry name" value="Helical domain of apoptotic protease-activating factors"/>
    <property type="match status" value="1"/>
</dbReference>
<dbReference type="PRINTS" id="PR00364">
    <property type="entry name" value="DISEASERSIST"/>
</dbReference>
<dbReference type="InterPro" id="IPR044974">
    <property type="entry name" value="Disease_R_plants"/>
</dbReference>
<feature type="domain" description="NB-ARC" evidence="3">
    <location>
        <begin position="15"/>
        <end position="100"/>
    </location>
</feature>
<dbReference type="InterPro" id="IPR002182">
    <property type="entry name" value="NB-ARC"/>
</dbReference>
<dbReference type="PANTHER" id="PTHR23155">
    <property type="entry name" value="DISEASE RESISTANCE PROTEIN RP"/>
    <property type="match status" value="1"/>
</dbReference>
<dbReference type="SUPFAM" id="SSF52540">
    <property type="entry name" value="P-loop containing nucleoside triphosphate hydrolases"/>
    <property type="match status" value="1"/>
</dbReference>
<dbReference type="GO" id="GO:0043531">
    <property type="term" value="F:ADP binding"/>
    <property type="evidence" value="ECO:0007669"/>
    <property type="project" value="InterPro"/>
</dbReference>
<dbReference type="GO" id="GO:0098542">
    <property type="term" value="P:defense response to other organism"/>
    <property type="evidence" value="ECO:0007669"/>
    <property type="project" value="TreeGrafter"/>
</dbReference>
<proteinExistence type="predicted"/>
<sequence length="380" mass="43678">SKGKNEQCSISANWNALHQTLRQEVEGETFLLVLDDVWLINQSQWDDLVVPLNSAKKGSKIVMTSRSSNAVKINQGLLHQYILQGLSDDDLWSLFKRCAFYGCSPQDYSLLEGDGRQIVKRLKGLPLAAKVIGNLLNTRLEVPYWREVGKSELLELERGDDGILPALGLSYQYLPGNLRQCFAYCSLFPEDHDFDKTQLTRLWDAQCYSGREDIGNEYFDNLQCRSFFEPFKDGKYVMHDLIHDLAEHVSKDDCFRLNDKKSMEIPETVRHVSVYATRFDQAKLNQLRSREKLRTLIFSPRCDFDGMTRGLDELLLKLKWLRVLGLPVCGISELPSSVGDLKHLRYIDLAWNPFKNLPESLCDLYNLQVLDLSWCRSLVA</sequence>
<dbReference type="EMBL" id="GDJX01006443">
    <property type="protein sequence ID" value="JAT61493.1"/>
    <property type="molecule type" value="Transcribed_RNA"/>
</dbReference>
<dbReference type="Gene3D" id="1.10.10.10">
    <property type="entry name" value="Winged helix-like DNA-binding domain superfamily/Winged helix DNA-binding domain"/>
    <property type="match status" value="1"/>
</dbReference>
<dbReference type="InterPro" id="IPR036388">
    <property type="entry name" value="WH-like_DNA-bd_sf"/>
</dbReference>
<keyword evidence="2" id="KW-0611">Plant defense</keyword>
<organism evidence="5">
    <name type="scientific">Anthurium amnicola</name>
    <dbReference type="NCBI Taxonomy" id="1678845"/>
    <lineage>
        <taxon>Eukaryota</taxon>
        <taxon>Viridiplantae</taxon>
        <taxon>Streptophyta</taxon>
        <taxon>Embryophyta</taxon>
        <taxon>Tracheophyta</taxon>
        <taxon>Spermatophyta</taxon>
        <taxon>Magnoliopsida</taxon>
        <taxon>Liliopsida</taxon>
        <taxon>Araceae</taxon>
        <taxon>Pothoideae</taxon>
        <taxon>Potheae</taxon>
        <taxon>Anthurium</taxon>
    </lineage>
</organism>